<dbReference type="GO" id="GO:0042546">
    <property type="term" value="P:cell wall biogenesis"/>
    <property type="evidence" value="ECO:0007669"/>
    <property type="project" value="UniProtKB-UniRule"/>
</dbReference>
<comment type="caution">
    <text evidence="2">The sequence shown here is derived from an EMBL/GenBank/DDBJ whole genome shotgun (WGS) entry which is preliminary data.</text>
</comment>
<comment type="function">
    <text evidence="1">Required for regulated cell division, cell wall synthesis and the maintenance of cell shape.</text>
</comment>
<evidence type="ECO:0000313" key="4">
    <source>
        <dbReference type="Proteomes" id="UP000191039"/>
    </source>
</evidence>
<evidence type="ECO:0000313" key="3">
    <source>
        <dbReference type="EMBL" id="PEG53753.1"/>
    </source>
</evidence>
<dbReference type="Proteomes" id="UP000220340">
    <property type="component" value="Unassembled WGS sequence"/>
</dbReference>
<evidence type="ECO:0000313" key="5">
    <source>
        <dbReference type="Proteomes" id="UP000220340"/>
    </source>
</evidence>
<dbReference type="EMBL" id="MIJD01000079">
    <property type="protein sequence ID" value="OPE54542.1"/>
    <property type="molecule type" value="Genomic_DNA"/>
</dbReference>
<keyword evidence="1" id="KW-1003">Cell membrane</keyword>
<dbReference type="AlphaFoldDB" id="A0A1Q4H803"/>
<proteinExistence type="inferred from homology"/>
<dbReference type="EMBL" id="PDCR01000017">
    <property type="protein sequence ID" value="PEG53753.1"/>
    <property type="molecule type" value="Genomic_DNA"/>
</dbReference>
<evidence type="ECO:0000256" key="1">
    <source>
        <dbReference type="HAMAP-Rule" id="MF_00927"/>
    </source>
</evidence>
<dbReference type="GO" id="GO:0051301">
    <property type="term" value="P:cell division"/>
    <property type="evidence" value="ECO:0007669"/>
    <property type="project" value="UniProtKB-UniRule"/>
</dbReference>
<name>A0A1Q4H803_9MYCO</name>
<reference evidence="2 4" key="1">
    <citation type="submission" date="2016-09" db="EMBL/GenBank/DDBJ databases">
        <title>genome sequences of unsequenced Mycobacteria.</title>
        <authorList>
            <person name="Greninger A.L."/>
            <person name="Jerome K.R."/>
            <person name="Mcnair B."/>
            <person name="Wallis C."/>
            <person name="Fang F."/>
        </authorList>
    </citation>
    <scope>NUCLEOTIDE SEQUENCE [LARGE SCALE GENOMIC DNA]</scope>
    <source>
        <strain evidence="2 4">BM1</strain>
    </source>
</reference>
<keyword evidence="1" id="KW-0131">Cell cycle</keyword>
<keyword evidence="1" id="KW-0132">Cell division</keyword>
<comment type="subcellular location">
    <subcellularLocation>
        <location evidence="1">Cell membrane</location>
        <topology evidence="1">Single-pass membrane protein</topology>
    </subcellularLocation>
    <text evidence="1">Localizes to poles and midcell sites.</text>
</comment>
<keyword evidence="1" id="KW-1133">Transmembrane helix</keyword>
<dbReference type="InterPro" id="IPR024245">
    <property type="entry name" value="CwsA"/>
</dbReference>
<protein>
    <recommendedName>
        <fullName evidence="1">Cell wall synthesis protein CwsA</fullName>
    </recommendedName>
    <alternativeName>
        <fullName evidence="1">Cell wall synthesis and cell shape protein A</fullName>
    </alternativeName>
</protein>
<comment type="similarity">
    <text evidence="1">Belongs to the CwsA family.</text>
</comment>
<dbReference type="RefSeq" id="WP_073858497.1">
    <property type="nucleotide sequence ID" value="NZ_BAAATC010000015.1"/>
</dbReference>
<dbReference type="GO" id="GO:0005886">
    <property type="term" value="C:plasma membrane"/>
    <property type="evidence" value="ECO:0007669"/>
    <property type="project" value="UniProtKB-SubCell"/>
</dbReference>
<gene>
    <name evidence="1" type="primary">cwsA</name>
    <name evidence="2" type="ORF">BV510_09775</name>
    <name evidence="3" type="ORF">CRI78_14185</name>
</gene>
<dbReference type="STRING" id="1801.BRW64_21580"/>
<dbReference type="OrthoDB" id="4762208at2"/>
<accession>A0A1Q4H803</accession>
<dbReference type="Proteomes" id="UP000191039">
    <property type="component" value="Unassembled WGS sequence"/>
</dbReference>
<dbReference type="GO" id="GO:0008360">
    <property type="term" value="P:regulation of cell shape"/>
    <property type="evidence" value="ECO:0007669"/>
    <property type="project" value="UniProtKB-UniRule"/>
</dbReference>
<feature type="transmembrane region" description="Helical" evidence="1">
    <location>
        <begin position="70"/>
        <end position="88"/>
    </location>
</feature>
<reference evidence="3 5" key="2">
    <citation type="submission" date="2017-10" db="EMBL/GenBank/DDBJ databases">
        <title>The new phylogeny of genus Mycobacterium.</title>
        <authorList>
            <person name="Tortoli E."/>
            <person name="Trovato A."/>
            <person name="Cirillo D.M."/>
        </authorList>
    </citation>
    <scope>NUCLEOTIDE SEQUENCE [LARGE SCALE GENOMIC DNA]</scope>
    <source>
        <strain evidence="3 5">IP141170001</strain>
    </source>
</reference>
<keyword evidence="5" id="KW-1185">Reference proteome</keyword>
<sequence length="109" mass="11660">MSTDTDARLTPAQRVSRGLKYSVVGPVEVTRGTLALGLNTAATSAAWLGRQIREAQPQSEPVSRRRPLRYVLIGAGVLAVGAVVFSIVRRSMRPEPSALPPSVEITPKP</sequence>
<keyword evidence="1" id="KW-0812">Transmembrane</keyword>
<dbReference type="Pfam" id="PF10814">
    <property type="entry name" value="CwsA"/>
    <property type="match status" value="2"/>
</dbReference>
<dbReference type="HAMAP" id="MF_00927">
    <property type="entry name" value="CwsA"/>
    <property type="match status" value="1"/>
</dbReference>
<organism evidence="2 4">
    <name type="scientific">Mycolicibacterium diernhoferi</name>
    <dbReference type="NCBI Taxonomy" id="1801"/>
    <lineage>
        <taxon>Bacteria</taxon>
        <taxon>Bacillati</taxon>
        <taxon>Actinomycetota</taxon>
        <taxon>Actinomycetes</taxon>
        <taxon>Mycobacteriales</taxon>
        <taxon>Mycobacteriaceae</taxon>
        <taxon>Mycolicibacterium</taxon>
    </lineage>
</organism>
<keyword evidence="1" id="KW-0472">Membrane</keyword>
<evidence type="ECO:0000313" key="2">
    <source>
        <dbReference type="EMBL" id="OPE54542.1"/>
    </source>
</evidence>
<keyword evidence="1" id="KW-0133">Cell shape</keyword>